<accession>A0AAV0YNP8</accession>
<sequence>MTSFCTATSFQIPAINGGVLRNRPSLSTGRECVSVTGGISKRSLSFTCLSGSSDARRRAKEAVETKKAPPALGPYSQAIKVNNLLFVSGVSGRIPETGKFISDKVDEQTEQILKNMGEILKAGGASYASVVKTTVLLADLKDATTVNGVYAKYFPAPFPARVSLQVAALPLNSKIEIDCIAVL</sequence>
<keyword evidence="3" id="KW-1185">Reference proteome</keyword>
<dbReference type="GO" id="GO:0005739">
    <property type="term" value="C:mitochondrion"/>
    <property type="evidence" value="ECO:0007669"/>
    <property type="project" value="TreeGrafter"/>
</dbReference>
<evidence type="ECO:0000313" key="3">
    <source>
        <dbReference type="Proteomes" id="UP001157006"/>
    </source>
</evidence>
<dbReference type="PANTHER" id="PTHR11803">
    <property type="entry name" value="2-IMINOBUTANOATE/2-IMINOPROPANOATE DEAMINASE RIDA"/>
    <property type="match status" value="1"/>
</dbReference>
<comment type="similarity">
    <text evidence="1">Belongs to the RutC family.</text>
</comment>
<dbReference type="CDD" id="cd00448">
    <property type="entry name" value="YjgF_YER057c_UK114_family"/>
    <property type="match status" value="1"/>
</dbReference>
<dbReference type="PANTHER" id="PTHR11803:SF39">
    <property type="entry name" value="2-IMINOBUTANOATE_2-IMINOPROPANOATE DEAMINASE"/>
    <property type="match status" value="1"/>
</dbReference>
<protein>
    <submittedName>
        <fullName evidence="2">Uncharacterized protein</fullName>
    </submittedName>
</protein>
<evidence type="ECO:0000313" key="2">
    <source>
        <dbReference type="EMBL" id="CAI8586868.1"/>
    </source>
</evidence>
<dbReference type="EMBL" id="OX451736">
    <property type="protein sequence ID" value="CAI8586868.1"/>
    <property type="molecule type" value="Genomic_DNA"/>
</dbReference>
<dbReference type="InterPro" id="IPR035959">
    <property type="entry name" value="RutC-like_sf"/>
</dbReference>
<gene>
    <name evidence="2" type="ORF">VFH_I273600</name>
</gene>
<dbReference type="InterPro" id="IPR006175">
    <property type="entry name" value="YjgF/YER057c/UK114"/>
</dbReference>
<dbReference type="NCBIfam" id="TIGR00004">
    <property type="entry name" value="Rid family detoxifying hydrolase"/>
    <property type="match status" value="1"/>
</dbReference>
<dbReference type="Pfam" id="PF01042">
    <property type="entry name" value="Ribonuc_L-PSP"/>
    <property type="match status" value="1"/>
</dbReference>
<dbReference type="Gene3D" id="3.30.1330.40">
    <property type="entry name" value="RutC-like"/>
    <property type="match status" value="1"/>
</dbReference>
<dbReference type="Proteomes" id="UP001157006">
    <property type="component" value="Chromosome 1L"/>
</dbReference>
<name>A0AAV0YNP8_VICFA</name>
<dbReference type="AlphaFoldDB" id="A0AAV0YNP8"/>
<dbReference type="PROSITE" id="PS01094">
    <property type="entry name" value="UPF0076"/>
    <property type="match status" value="1"/>
</dbReference>
<organism evidence="2 3">
    <name type="scientific">Vicia faba</name>
    <name type="common">Broad bean</name>
    <name type="synonym">Faba vulgaris</name>
    <dbReference type="NCBI Taxonomy" id="3906"/>
    <lineage>
        <taxon>Eukaryota</taxon>
        <taxon>Viridiplantae</taxon>
        <taxon>Streptophyta</taxon>
        <taxon>Embryophyta</taxon>
        <taxon>Tracheophyta</taxon>
        <taxon>Spermatophyta</taxon>
        <taxon>Magnoliopsida</taxon>
        <taxon>eudicotyledons</taxon>
        <taxon>Gunneridae</taxon>
        <taxon>Pentapetalae</taxon>
        <taxon>rosids</taxon>
        <taxon>fabids</taxon>
        <taxon>Fabales</taxon>
        <taxon>Fabaceae</taxon>
        <taxon>Papilionoideae</taxon>
        <taxon>50 kb inversion clade</taxon>
        <taxon>NPAAA clade</taxon>
        <taxon>Hologalegina</taxon>
        <taxon>IRL clade</taxon>
        <taxon>Fabeae</taxon>
        <taxon>Vicia</taxon>
    </lineage>
</organism>
<dbReference type="InterPro" id="IPR006056">
    <property type="entry name" value="RidA"/>
</dbReference>
<evidence type="ECO:0000256" key="1">
    <source>
        <dbReference type="ARBA" id="ARBA00010552"/>
    </source>
</evidence>
<reference evidence="2 3" key="1">
    <citation type="submission" date="2023-01" db="EMBL/GenBank/DDBJ databases">
        <authorList>
            <person name="Kreplak J."/>
        </authorList>
    </citation>
    <scope>NUCLEOTIDE SEQUENCE [LARGE SCALE GENOMIC DNA]</scope>
</reference>
<dbReference type="FunFam" id="3.30.1330.40:FF:000006">
    <property type="entry name" value="Reactive Intermediate Deaminase A, chloroplastic"/>
    <property type="match status" value="1"/>
</dbReference>
<proteinExistence type="inferred from homology"/>
<dbReference type="InterPro" id="IPR019897">
    <property type="entry name" value="RidA_CS"/>
</dbReference>
<dbReference type="GO" id="GO:0005829">
    <property type="term" value="C:cytosol"/>
    <property type="evidence" value="ECO:0007669"/>
    <property type="project" value="TreeGrafter"/>
</dbReference>
<dbReference type="SUPFAM" id="SSF55298">
    <property type="entry name" value="YjgF-like"/>
    <property type="match status" value="1"/>
</dbReference>
<dbReference type="GO" id="GO:0019239">
    <property type="term" value="F:deaminase activity"/>
    <property type="evidence" value="ECO:0007669"/>
    <property type="project" value="TreeGrafter"/>
</dbReference>